<evidence type="ECO:0000256" key="1">
    <source>
        <dbReference type="SAM" id="MobiDB-lite"/>
    </source>
</evidence>
<dbReference type="Proteomes" id="UP000182658">
    <property type="component" value="Unassembled WGS sequence"/>
</dbReference>
<feature type="region of interest" description="Disordered" evidence="1">
    <location>
        <begin position="1"/>
        <end position="35"/>
    </location>
</feature>
<organism evidence="2 3">
    <name type="scientific">Coniochaeta ligniaria NRRL 30616</name>
    <dbReference type="NCBI Taxonomy" id="1408157"/>
    <lineage>
        <taxon>Eukaryota</taxon>
        <taxon>Fungi</taxon>
        <taxon>Dikarya</taxon>
        <taxon>Ascomycota</taxon>
        <taxon>Pezizomycotina</taxon>
        <taxon>Sordariomycetes</taxon>
        <taxon>Sordariomycetidae</taxon>
        <taxon>Coniochaetales</taxon>
        <taxon>Coniochaetaceae</taxon>
        <taxon>Coniochaeta</taxon>
    </lineage>
</organism>
<evidence type="ECO:0000313" key="3">
    <source>
        <dbReference type="Proteomes" id="UP000182658"/>
    </source>
</evidence>
<keyword evidence="3" id="KW-1185">Reference proteome</keyword>
<reference evidence="2 3" key="1">
    <citation type="submission" date="2016-10" db="EMBL/GenBank/DDBJ databases">
        <title>Draft genome sequence of Coniochaeta ligniaria NRRL30616, a lignocellulolytic fungus for bioabatement of inhibitors in plant biomass hydrolysates.</title>
        <authorList>
            <consortium name="DOE Joint Genome Institute"/>
            <person name="Jimenez D.J."/>
            <person name="Hector R.E."/>
            <person name="Riley R."/>
            <person name="Sun H."/>
            <person name="Grigoriev I.V."/>
            <person name="Van Elsas J.D."/>
            <person name="Nichols N.N."/>
        </authorList>
    </citation>
    <scope>NUCLEOTIDE SEQUENCE [LARGE SCALE GENOMIC DNA]</scope>
    <source>
        <strain evidence="2 3">NRRL 30616</strain>
    </source>
</reference>
<sequence>MEAQLQSKEFRSREVCTALGTPKQETHDPRFSVVPRPGSGPFVVVASDAHIPGSRLLHQQRLSSGDSGQDRALLGSAEGPAAIHGLEKIAILKHGIQPDSASSKTGLPFPYDVTSTLAKTSLSTRDLTLASVRSVLHCSRCQRWASSTTMVDNSQIPYGDEHRSCSAQA</sequence>
<dbReference type="EMBL" id="KV875096">
    <property type="protein sequence ID" value="OIW30739.1"/>
    <property type="molecule type" value="Genomic_DNA"/>
</dbReference>
<name>A0A1J7IU89_9PEZI</name>
<dbReference type="AlphaFoldDB" id="A0A1J7IU89"/>
<dbReference type="InParanoid" id="A0A1J7IU89"/>
<evidence type="ECO:0000313" key="2">
    <source>
        <dbReference type="EMBL" id="OIW30739.1"/>
    </source>
</evidence>
<protein>
    <submittedName>
        <fullName evidence="2">Uncharacterized protein</fullName>
    </submittedName>
</protein>
<proteinExistence type="predicted"/>
<gene>
    <name evidence="2" type="ORF">CONLIGDRAFT_630683</name>
</gene>
<accession>A0A1J7IU89</accession>